<dbReference type="Pfam" id="PF06347">
    <property type="entry name" value="SH3_4"/>
    <property type="match status" value="2"/>
</dbReference>
<evidence type="ECO:0000313" key="1">
    <source>
        <dbReference type="EMBL" id="MFC2970158.1"/>
    </source>
</evidence>
<protein>
    <submittedName>
        <fullName evidence="1">SH3 domain-containing protein</fullName>
    </submittedName>
</protein>
<dbReference type="EMBL" id="JBHRSK010000017">
    <property type="protein sequence ID" value="MFC2970158.1"/>
    <property type="molecule type" value="Genomic_DNA"/>
</dbReference>
<dbReference type="Gene3D" id="2.30.30.40">
    <property type="entry name" value="SH3 Domains"/>
    <property type="match status" value="2"/>
</dbReference>
<name>A0ABV7AMD2_9RHOB</name>
<accession>A0ABV7AMD2</accession>
<comment type="caution">
    <text evidence="1">The sequence shown here is derived from an EMBL/GenBank/DDBJ whole genome shotgun (WGS) entry which is preliminary data.</text>
</comment>
<gene>
    <name evidence="1" type="ORF">ACFOES_18825</name>
</gene>
<proteinExistence type="predicted"/>
<keyword evidence="2" id="KW-1185">Reference proteome</keyword>
<evidence type="ECO:0000313" key="2">
    <source>
        <dbReference type="Proteomes" id="UP001595443"/>
    </source>
</evidence>
<dbReference type="InterPro" id="IPR010466">
    <property type="entry name" value="DUF1058"/>
</dbReference>
<organism evidence="1 2">
    <name type="scientific">Acidimangrovimonas pyrenivorans</name>
    <dbReference type="NCBI Taxonomy" id="2030798"/>
    <lineage>
        <taxon>Bacteria</taxon>
        <taxon>Pseudomonadati</taxon>
        <taxon>Pseudomonadota</taxon>
        <taxon>Alphaproteobacteria</taxon>
        <taxon>Rhodobacterales</taxon>
        <taxon>Paracoccaceae</taxon>
        <taxon>Acidimangrovimonas</taxon>
    </lineage>
</organism>
<reference evidence="2" key="1">
    <citation type="journal article" date="2019" name="Int. J. Syst. Evol. Microbiol.">
        <title>The Global Catalogue of Microorganisms (GCM) 10K type strain sequencing project: providing services to taxonomists for standard genome sequencing and annotation.</title>
        <authorList>
            <consortium name="The Broad Institute Genomics Platform"/>
            <consortium name="The Broad Institute Genome Sequencing Center for Infectious Disease"/>
            <person name="Wu L."/>
            <person name="Ma J."/>
        </authorList>
    </citation>
    <scope>NUCLEOTIDE SEQUENCE [LARGE SCALE GENOMIC DNA]</scope>
    <source>
        <strain evidence="2">KCTC 62192</strain>
    </source>
</reference>
<sequence length="166" mass="17957">MALTAATVGSFTLGGPLAASVPETGTGPVTGLPLPRYVSLKGTRGNVRRGPGLSNRIDWVYTRAGMPLRVTAEFEHWRRVEDKDGLGGWIYYTLLSGIRTVLFTDPMTDLHDRPDSKAPLDAKAEEGVVARLLEANRDWCRVGADGSRGWVPKAAVWGVDPDEIIG</sequence>
<dbReference type="Proteomes" id="UP001595443">
    <property type="component" value="Unassembled WGS sequence"/>
</dbReference>
<dbReference type="RefSeq" id="WP_377835055.1">
    <property type="nucleotide sequence ID" value="NZ_JBHRSK010000017.1"/>
</dbReference>